<evidence type="ECO:0000256" key="13">
    <source>
        <dbReference type="HAMAP-Rule" id="MF_00047"/>
    </source>
</evidence>
<reference evidence="19" key="1">
    <citation type="submission" date="2016-12" db="EMBL/GenBank/DDBJ databases">
        <authorList>
            <person name="Varghese N."/>
            <person name="Submissions S."/>
        </authorList>
    </citation>
    <scope>NUCLEOTIDE SEQUENCE [LARGE SCALE GENOMIC DNA]</scope>
    <source>
        <strain evidence="19">DSM 16779</strain>
    </source>
</reference>
<keyword evidence="15" id="KW-0464">Manganese</keyword>
<evidence type="ECO:0000256" key="1">
    <source>
        <dbReference type="ARBA" id="ARBA00001936"/>
    </source>
</evidence>
<evidence type="ECO:0000256" key="6">
    <source>
        <dbReference type="ARBA" id="ARBA00022598"/>
    </source>
</evidence>
<keyword evidence="9 13" id="KW-0133">Cell shape</keyword>
<dbReference type="PROSITE" id="PS50975">
    <property type="entry name" value="ATP_GRASP"/>
    <property type="match status" value="1"/>
</dbReference>
<evidence type="ECO:0000256" key="14">
    <source>
        <dbReference type="PIRSR" id="PIRSR039102-1"/>
    </source>
</evidence>
<feature type="binding site" evidence="15">
    <location>
        <position position="300"/>
    </location>
    <ligand>
        <name>Mg(2+)</name>
        <dbReference type="ChEBI" id="CHEBI:18420"/>
        <label>2</label>
    </ligand>
</feature>
<dbReference type="EC" id="6.3.2.4" evidence="4 13"/>
<evidence type="ECO:0000256" key="11">
    <source>
        <dbReference type="ARBA" id="ARBA00023316"/>
    </source>
</evidence>
<comment type="subcellular location">
    <subcellularLocation>
        <location evidence="2 13">Cytoplasm</location>
    </subcellularLocation>
</comment>
<dbReference type="InterPro" id="IPR013815">
    <property type="entry name" value="ATP_grasp_subdomain_1"/>
</dbReference>
<dbReference type="GO" id="GO:0008716">
    <property type="term" value="F:D-alanine-D-alanine ligase activity"/>
    <property type="evidence" value="ECO:0007669"/>
    <property type="project" value="UniProtKB-UniRule"/>
</dbReference>
<evidence type="ECO:0000256" key="16">
    <source>
        <dbReference type="PROSITE-ProRule" id="PRU00409"/>
    </source>
</evidence>
<dbReference type="SUPFAM" id="SSF52440">
    <property type="entry name" value="PreATP-grasp domain"/>
    <property type="match status" value="1"/>
</dbReference>
<dbReference type="Proteomes" id="UP000184782">
    <property type="component" value="Unassembled WGS sequence"/>
</dbReference>
<dbReference type="Pfam" id="PF01820">
    <property type="entry name" value="Dala_Dala_lig_N"/>
    <property type="match status" value="1"/>
</dbReference>
<dbReference type="InterPro" id="IPR011095">
    <property type="entry name" value="Dala_Dala_lig_C"/>
</dbReference>
<evidence type="ECO:0000313" key="18">
    <source>
        <dbReference type="EMBL" id="SIO25177.1"/>
    </source>
</evidence>
<dbReference type="PROSITE" id="PS00843">
    <property type="entry name" value="DALA_DALA_LIGASE_1"/>
    <property type="match status" value="1"/>
</dbReference>
<keyword evidence="11 13" id="KW-0961">Cell wall biogenesis/degradation</keyword>
<keyword evidence="5 13" id="KW-0963">Cytoplasm</keyword>
<dbReference type="GO" id="GO:0005737">
    <property type="term" value="C:cytoplasm"/>
    <property type="evidence" value="ECO:0007669"/>
    <property type="project" value="UniProtKB-SubCell"/>
</dbReference>
<dbReference type="InterPro" id="IPR011761">
    <property type="entry name" value="ATP-grasp"/>
</dbReference>
<dbReference type="SUPFAM" id="SSF56059">
    <property type="entry name" value="Glutathione synthetase ATP-binding domain-like"/>
    <property type="match status" value="1"/>
</dbReference>
<dbReference type="GO" id="GO:0071555">
    <property type="term" value="P:cell wall organization"/>
    <property type="evidence" value="ECO:0007669"/>
    <property type="project" value="UniProtKB-KW"/>
</dbReference>
<protein>
    <recommendedName>
        <fullName evidence="4 13">D-alanine--D-alanine ligase</fullName>
        <ecNumber evidence="4 13">6.3.2.4</ecNumber>
    </recommendedName>
    <alternativeName>
        <fullName evidence="13">D-Ala-D-Ala ligase</fullName>
    </alternativeName>
    <alternativeName>
        <fullName evidence="13">D-alanylalanine synthetase</fullName>
    </alternativeName>
</protein>
<feature type="active site" evidence="14">
    <location>
        <position position="27"/>
    </location>
</feature>
<dbReference type="HAMAP" id="MF_00047">
    <property type="entry name" value="Dala_Dala_lig"/>
    <property type="match status" value="1"/>
</dbReference>
<evidence type="ECO:0000256" key="15">
    <source>
        <dbReference type="PIRSR" id="PIRSR039102-3"/>
    </source>
</evidence>
<comment type="similarity">
    <text evidence="3 13">Belongs to the D-alanine--D-alanine ligase family.</text>
</comment>
<evidence type="ECO:0000256" key="4">
    <source>
        <dbReference type="ARBA" id="ARBA00012216"/>
    </source>
</evidence>
<dbReference type="InterPro" id="IPR011127">
    <property type="entry name" value="Dala_Dala_lig_N"/>
</dbReference>
<dbReference type="GO" id="GO:0008360">
    <property type="term" value="P:regulation of cell shape"/>
    <property type="evidence" value="ECO:0007669"/>
    <property type="project" value="UniProtKB-KW"/>
</dbReference>
<dbReference type="GO" id="GO:0046872">
    <property type="term" value="F:metal ion binding"/>
    <property type="evidence" value="ECO:0007669"/>
    <property type="project" value="UniProtKB-KW"/>
</dbReference>
<sequence length="340" mass="38101">MFKFAFIDNMDMSKKHVAVVMGGYSDEYKVSLKSGQLIYDSLDRDLYHVYKVVILKEEWYFLDENENKKPINKGDFSVTLDNNEVLKFDACFNIIHGTPGENGILQAYWDAIGQKYTGCDFYQSALTFNKKDTLAVLSKYGIPSAKSVYLRKGEDINVDKIINELGLPVFVKPNQSGSSLGISKVKDKSELITATEIAFKEDDEILIESFLDGMEVSVGVIDFKGETIVLGITEIVPTNEFFDYEAKYEGASEEITPARIDAETTKRVEEIAKRAYNSLGMSGFSRSEFILMGGIPYMLEMNTNPGFSPASILPQQAKIYGISIKDLCGNEVEKALQKRN</sequence>
<keyword evidence="15" id="KW-0460">Magnesium</keyword>
<comment type="cofactor">
    <cofactor evidence="15">
        <name>Mg(2+)</name>
        <dbReference type="ChEBI" id="CHEBI:18420"/>
    </cofactor>
    <cofactor evidence="15">
        <name>Mn(2+)</name>
        <dbReference type="ChEBI" id="CHEBI:29035"/>
    </cofactor>
    <text evidence="15">Binds 2 magnesium or manganese ions per subunit.</text>
</comment>
<evidence type="ECO:0000256" key="5">
    <source>
        <dbReference type="ARBA" id="ARBA00022490"/>
    </source>
</evidence>
<dbReference type="Gene3D" id="3.40.50.20">
    <property type="match status" value="1"/>
</dbReference>
<evidence type="ECO:0000256" key="2">
    <source>
        <dbReference type="ARBA" id="ARBA00004496"/>
    </source>
</evidence>
<dbReference type="NCBIfam" id="TIGR01205">
    <property type="entry name" value="D_ala_D_alaTIGR"/>
    <property type="match status" value="1"/>
</dbReference>
<feature type="active site" evidence="14">
    <location>
        <position position="311"/>
    </location>
</feature>
<evidence type="ECO:0000256" key="3">
    <source>
        <dbReference type="ARBA" id="ARBA00010871"/>
    </source>
</evidence>
<name>A0A1N6HZI0_9FLAO</name>
<evidence type="ECO:0000256" key="7">
    <source>
        <dbReference type="ARBA" id="ARBA00022741"/>
    </source>
</evidence>
<dbReference type="STRING" id="59733.SAMN05421769_3032"/>
<keyword evidence="19" id="KW-1185">Reference proteome</keyword>
<keyword evidence="8 16" id="KW-0067">ATP-binding</keyword>
<organism evidence="18 19">
    <name type="scientific">Chryseobacterium scophthalmum</name>
    <dbReference type="NCBI Taxonomy" id="59733"/>
    <lineage>
        <taxon>Bacteria</taxon>
        <taxon>Pseudomonadati</taxon>
        <taxon>Bacteroidota</taxon>
        <taxon>Flavobacteriia</taxon>
        <taxon>Flavobacteriales</taxon>
        <taxon>Weeksellaceae</taxon>
        <taxon>Chryseobacterium group</taxon>
        <taxon>Chryseobacterium</taxon>
    </lineage>
</organism>
<evidence type="ECO:0000256" key="8">
    <source>
        <dbReference type="ARBA" id="ARBA00022840"/>
    </source>
</evidence>
<feature type="active site" evidence="14">
    <location>
        <position position="178"/>
    </location>
</feature>
<evidence type="ECO:0000313" key="19">
    <source>
        <dbReference type="Proteomes" id="UP000184782"/>
    </source>
</evidence>
<dbReference type="GO" id="GO:0009252">
    <property type="term" value="P:peptidoglycan biosynthetic process"/>
    <property type="evidence" value="ECO:0007669"/>
    <property type="project" value="UniProtKB-UniRule"/>
</dbReference>
<accession>A0A1N6HZI0</accession>
<evidence type="ECO:0000256" key="12">
    <source>
        <dbReference type="ARBA" id="ARBA00047614"/>
    </source>
</evidence>
<evidence type="ECO:0000256" key="10">
    <source>
        <dbReference type="ARBA" id="ARBA00022984"/>
    </source>
</evidence>
<dbReference type="EMBL" id="FSRQ01000002">
    <property type="protein sequence ID" value="SIO25177.1"/>
    <property type="molecule type" value="Genomic_DNA"/>
</dbReference>
<comment type="catalytic activity">
    <reaction evidence="12 13">
        <text>2 D-alanine + ATP = D-alanyl-D-alanine + ADP + phosphate + H(+)</text>
        <dbReference type="Rhea" id="RHEA:11224"/>
        <dbReference type="ChEBI" id="CHEBI:15378"/>
        <dbReference type="ChEBI" id="CHEBI:30616"/>
        <dbReference type="ChEBI" id="CHEBI:43474"/>
        <dbReference type="ChEBI" id="CHEBI:57416"/>
        <dbReference type="ChEBI" id="CHEBI:57822"/>
        <dbReference type="ChEBI" id="CHEBI:456216"/>
        <dbReference type="EC" id="6.3.2.4"/>
    </reaction>
</comment>
<dbReference type="NCBIfam" id="NF002378">
    <property type="entry name" value="PRK01372.1"/>
    <property type="match status" value="1"/>
</dbReference>
<dbReference type="AlphaFoldDB" id="A0A1N6HZI0"/>
<dbReference type="Gene3D" id="3.30.1490.20">
    <property type="entry name" value="ATP-grasp fold, A domain"/>
    <property type="match status" value="1"/>
</dbReference>
<dbReference type="InterPro" id="IPR016185">
    <property type="entry name" value="PreATP-grasp_dom_sf"/>
</dbReference>
<evidence type="ECO:0000256" key="9">
    <source>
        <dbReference type="ARBA" id="ARBA00022960"/>
    </source>
</evidence>
<feature type="binding site" evidence="15">
    <location>
        <position position="302"/>
    </location>
    <ligand>
        <name>Mg(2+)</name>
        <dbReference type="ChEBI" id="CHEBI:18420"/>
        <label>2</label>
    </ligand>
</feature>
<gene>
    <name evidence="13" type="primary">ddl</name>
    <name evidence="18" type="ORF">SAMN05421769_3032</name>
</gene>
<dbReference type="PANTHER" id="PTHR23132:SF23">
    <property type="entry name" value="D-ALANINE--D-ALANINE LIGASE B"/>
    <property type="match status" value="1"/>
</dbReference>
<dbReference type="GO" id="GO:0005524">
    <property type="term" value="F:ATP binding"/>
    <property type="evidence" value="ECO:0007669"/>
    <property type="project" value="UniProtKB-UniRule"/>
</dbReference>
<feature type="binding site" evidence="15">
    <location>
        <position position="300"/>
    </location>
    <ligand>
        <name>Mg(2+)</name>
        <dbReference type="ChEBI" id="CHEBI:18420"/>
        <label>1</label>
    </ligand>
</feature>
<comment type="pathway">
    <text evidence="13">Cell wall biogenesis; peptidoglycan biosynthesis.</text>
</comment>
<dbReference type="UniPathway" id="UPA00219"/>
<dbReference type="Pfam" id="PF07478">
    <property type="entry name" value="Dala_Dala_lig_C"/>
    <property type="match status" value="1"/>
</dbReference>
<dbReference type="NCBIfam" id="NF002527">
    <property type="entry name" value="PRK01966.1-3"/>
    <property type="match status" value="1"/>
</dbReference>
<proteinExistence type="inferred from homology"/>
<keyword evidence="10 13" id="KW-0573">Peptidoglycan synthesis</keyword>
<dbReference type="PANTHER" id="PTHR23132">
    <property type="entry name" value="D-ALANINE--D-ALANINE LIGASE"/>
    <property type="match status" value="1"/>
</dbReference>
<feature type="domain" description="ATP-grasp" evidence="17">
    <location>
        <begin position="134"/>
        <end position="333"/>
    </location>
</feature>
<comment type="cofactor">
    <cofactor evidence="1">
        <name>Mn(2+)</name>
        <dbReference type="ChEBI" id="CHEBI:29035"/>
    </cofactor>
</comment>
<comment type="function">
    <text evidence="13">Cell wall formation.</text>
</comment>
<dbReference type="InterPro" id="IPR005905">
    <property type="entry name" value="D_ala_D_ala"/>
</dbReference>
<keyword evidence="6 13" id="KW-0436">Ligase</keyword>
<keyword evidence="15" id="KW-0479">Metal-binding</keyword>
<dbReference type="InterPro" id="IPR000291">
    <property type="entry name" value="D-Ala_lig_Van_CS"/>
</dbReference>
<evidence type="ECO:0000259" key="17">
    <source>
        <dbReference type="PROSITE" id="PS50975"/>
    </source>
</evidence>
<keyword evidence="7 16" id="KW-0547">Nucleotide-binding</keyword>
<dbReference type="PIRSF" id="PIRSF039102">
    <property type="entry name" value="Ddl/VanB"/>
    <property type="match status" value="1"/>
</dbReference>
<dbReference type="Gene3D" id="3.30.470.20">
    <property type="entry name" value="ATP-grasp fold, B domain"/>
    <property type="match status" value="1"/>
</dbReference>